<comment type="caution">
    <text evidence="3">The sequence shown here is derived from an EMBL/GenBank/DDBJ whole genome shotgun (WGS) entry which is preliminary data.</text>
</comment>
<sequence>MKIYSLALGALTLAATAPVAAQSDTQSAVCPVELIVLGVGQDGGAPQLGNSADPAWEDPSLRRLATSIAVLDREAGARYLFEATPDMREQLYRLDLAMPITARPGLDGIFLTHGHIGHYTGLMFLGHESMGARDVPVYAMPSMSAFLFSNGPWDQLVRYDNIELEEIWAGQPVELGDVRVTAFEVPHRQEYTEVVGYHIAGPTRSAIFLPDIDSWEEWETWEYGEAMRIEDLIATVDIAYIDATFYANGEIPGRDMSGFPHPFITHSMERFADLPASERAKIRFIHFNHTNPVRYPDAPERDVVIEAGFGLADEGERYCLAD</sequence>
<feature type="chain" id="PRO_5019847690" evidence="1">
    <location>
        <begin position="22"/>
        <end position="322"/>
    </location>
</feature>
<dbReference type="EMBL" id="RBIM01000002">
    <property type="protein sequence ID" value="RKR03113.1"/>
    <property type="molecule type" value="Genomic_DNA"/>
</dbReference>
<evidence type="ECO:0000259" key="2">
    <source>
        <dbReference type="SMART" id="SM00849"/>
    </source>
</evidence>
<keyword evidence="1" id="KW-0732">Signal</keyword>
<dbReference type="Gene3D" id="3.60.15.10">
    <property type="entry name" value="Ribonuclease Z/Hydroxyacylglutathione hydrolase-like"/>
    <property type="match status" value="1"/>
</dbReference>
<feature type="domain" description="Metallo-beta-lactamase" evidence="2">
    <location>
        <begin position="64"/>
        <end position="249"/>
    </location>
</feature>
<dbReference type="SMART" id="SM00849">
    <property type="entry name" value="Lactamase_B"/>
    <property type="match status" value="1"/>
</dbReference>
<name>A0A495DKI2_9PROT</name>
<dbReference type="InterPro" id="IPR001279">
    <property type="entry name" value="Metallo-B-lactamas"/>
</dbReference>
<dbReference type="AlphaFoldDB" id="A0A495DKI2"/>
<evidence type="ECO:0000256" key="1">
    <source>
        <dbReference type="SAM" id="SignalP"/>
    </source>
</evidence>
<reference evidence="3 4" key="1">
    <citation type="submission" date="2018-10" db="EMBL/GenBank/DDBJ databases">
        <title>Genomic Encyclopedia of Type Strains, Phase IV (KMG-IV): sequencing the most valuable type-strain genomes for metagenomic binning, comparative biology and taxonomic classification.</title>
        <authorList>
            <person name="Goeker M."/>
        </authorList>
    </citation>
    <scope>NUCLEOTIDE SEQUENCE [LARGE SCALE GENOMIC DNA]</scope>
    <source>
        <strain evidence="3 4">DSM 4734</strain>
    </source>
</reference>
<evidence type="ECO:0000313" key="3">
    <source>
        <dbReference type="EMBL" id="RKR03113.1"/>
    </source>
</evidence>
<proteinExistence type="predicted"/>
<accession>A0A495DKI2</accession>
<feature type="signal peptide" evidence="1">
    <location>
        <begin position="1"/>
        <end position="21"/>
    </location>
</feature>
<evidence type="ECO:0000313" key="4">
    <source>
        <dbReference type="Proteomes" id="UP000273675"/>
    </source>
</evidence>
<protein>
    <submittedName>
        <fullName evidence="3">Pyrroloquinoline quinone biosynthesis protein B</fullName>
    </submittedName>
</protein>
<gene>
    <name evidence="3" type="ORF">C7435_1061</name>
</gene>
<dbReference type="InterPro" id="IPR036866">
    <property type="entry name" value="RibonucZ/Hydroxyglut_hydro"/>
</dbReference>
<dbReference type="RefSeq" id="WP_121210309.1">
    <property type="nucleotide sequence ID" value="NZ_RBIM01000002.1"/>
</dbReference>
<organism evidence="3 4">
    <name type="scientific">Maricaulis maris</name>
    <dbReference type="NCBI Taxonomy" id="74318"/>
    <lineage>
        <taxon>Bacteria</taxon>
        <taxon>Pseudomonadati</taxon>
        <taxon>Pseudomonadota</taxon>
        <taxon>Alphaproteobacteria</taxon>
        <taxon>Maricaulales</taxon>
        <taxon>Maricaulaceae</taxon>
        <taxon>Maricaulis</taxon>
    </lineage>
</organism>
<dbReference type="OrthoDB" id="9778305at2"/>
<dbReference type="Pfam" id="PF12706">
    <property type="entry name" value="Lactamase_B_2"/>
    <property type="match status" value="1"/>
</dbReference>
<dbReference type="Proteomes" id="UP000273675">
    <property type="component" value="Unassembled WGS sequence"/>
</dbReference>
<dbReference type="SUPFAM" id="SSF56281">
    <property type="entry name" value="Metallo-hydrolase/oxidoreductase"/>
    <property type="match status" value="1"/>
</dbReference>